<gene>
    <name evidence="1" type="primary">RAM1_8</name>
    <name evidence="1" type="ORF">DSO57_1029987</name>
</gene>
<dbReference type="EMBL" id="QTSX02007302">
    <property type="protein sequence ID" value="KAJ9048901.1"/>
    <property type="molecule type" value="Genomic_DNA"/>
</dbReference>
<proteinExistence type="predicted"/>
<keyword evidence="1" id="KW-0808">Transferase</keyword>
<evidence type="ECO:0000313" key="1">
    <source>
        <dbReference type="EMBL" id="KAJ9048901.1"/>
    </source>
</evidence>
<dbReference type="Proteomes" id="UP001165960">
    <property type="component" value="Unassembled WGS sequence"/>
</dbReference>
<keyword evidence="2" id="KW-1185">Reference proteome</keyword>
<comment type="caution">
    <text evidence="1">The sequence shown here is derived from an EMBL/GenBank/DDBJ whole genome shotgun (WGS) entry which is preliminary data.</text>
</comment>
<accession>A0ACC2RFM7</accession>
<organism evidence="1 2">
    <name type="scientific">Entomophthora muscae</name>
    <dbReference type="NCBI Taxonomy" id="34485"/>
    <lineage>
        <taxon>Eukaryota</taxon>
        <taxon>Fungi</taxon>
        <taxon>Fungi incertae sedis</taxon>
        <taxon>Zoopagomycota</taxon>
        <taxon>Entomophthoromycotina</taxon>
        <taxon>Entomophthoromycetes</taxon>
        <taxon>Entomophthorales</taxon>
        <taxon>Entomophthoraceae</taxon>
        <taxon>Entomophthora</taxon>
    </lineage>
</organism>
<reference evidence="1" key="1">
    <citation type="submission" date="2022-04" db="EMBL/GenBank/DDBJ databases">
        <title>Genome of the entomopathogenic fungus Entomophthora muscae.</title>
        <authorList>
            <person name="Elya C."/>
            <person name="Lovett B.R."/>
            <person name="Lee E."/>
            <person name="Macias A.M."/>
            <person name="Hajek A.E."/>
            <person name="De Bivort B.L."/>
            <person name="Kasson M.T."/>
            <person name="De Fine Licht H.H."/>
            <person name="Stajich J.E."/>
        </authorList>
    </citation>
    <scope>NUCLEOTIDE SEQUENCE</scope>
    <source>
        <strain evidence="1">Berkeley</strain>
    </source>
</reference>
<name>A0ACC2RFM7_9FUNG</name>
<dbReference type="EC" id="2.5.1.58" evidence="1"/>
<sequence>MDNISNLPKAYSNLDINDRRPEGWRFNDEGLTTETSLKQDETMKRLYKFVAGKEIKWSKFKRESHISYLIEGLGRLPEGYTGLVASQSWLCFWILQSLAMFDYPFSPELCDSAIDKITRLQNDTGGFGGGPGQISHLGTTYSAVHSLFLIGGERAYSVIKKDQLYSWFLSLKQKDGSFQMSKGGEIDIRASYCVLACASLLNLMTPELTSGMGAFIARCQGFDGGLGCYPGSESHGGYTFCGVAALALLGESELIDIPSVIKWTVDRQLLKEGGFQGRPNKLVDGCYSFWTGAIFPILSSWISNDPVELYDREALKKYIVLACQAPSGGLRDKPGKPSDYYHTCYVLSGLSIAQHAYKFNAPEDPTLISQTPGLMGYYWQATPYTPLDSVPEEHGCLMIPTHPIFNIPMKKAAEGFSYFYDL</sequence>
<evidence type="ECO:0000313" key="2">
    <source>
        <dbReference type="Proteomes" id="UP001165960"/>
    </source>
</evidence>
<protein>
    <submittedName>
        <fullName evidence="1">CAAX farnesyltransferase (FTase) subunit beta</fullName>
        <ecNumber evidence="1">2.5.1.58</ecNumber>
    </submittedName>
</protein>